<sequence>MADIAITKLHPDSTVHVHDHAGSPPSPPADRPSVPYQESGALINRTETADLRWAEKASNSGLMWPKIRHALRKPFSEFMGTFILILFGDGVVAQVFLSNFSHGNYQSVNWGWGLAVLLGVYTSGISGAHINPAVTFANCVFRKFPWKLFPVYAAAQILGAMCAAAIVYGNYKSAIDVYEGGPGIRTVSGPNATAFIFCTYPQDFLSTTGQFFDEFIGSTLLMFLIYVLKDDANLGAGPLTPLGLFFIIFGIGCCFGYQTGYAINPARDFGPRLVTYMIGYGTEVWSAGNYYFWIPIVSPILGCTFGGFLYDMFLFTGDSPINTPYLGLYRFCPWIDRSKYVSPPDLSRARSYKNVPKLTKCH</sequence>
<evidence type="ECO:0000256" key="10">
    <source>
        <dbReference type="RuleBase" id="RU000477"/>
    </source>
</evidence>
<organism evidence="13 14">
    <name type="scientific">Neohortaea acidophila</name>
    <dbReference type="NCBI Taxonomy" id="245834"/>
    <lineage>
        <taxon>Eukaryota</taxon>
        <taxon>Fungi</taxon>
        <taxon>Dikarya</taxon>
        <taxon>Ascomycota</taxon>
        <taxon>Pezizomycotina</taxon>
        <taxon>Dothideomycetes</taxon>
        <taxon>Dothideomycetidae</taxon>
        <taxon>Mycosphaerellales</taxon>
        <taxon>Teratosphaeriaceae</taxon>
        <taxon>Neohortaea</taxon>
    </lineage>
</organism>
<evidence type="ECO:0000256" key="11">
    <source>
        <dbReference type="SAM" id="MobiDB-lite"/>
    </source>
</evidence>
<dbReference type="PRINTS" id="PR00783">
    <property type="entry name" value="MINTRINSICP"/>
</dbReference>
<evidence type="ECO:0000256" key="9">
    <source>
        <dbReference type="ARBA" id="ARBA00049405"/>
    </source>
</evidence>
<dbReference type="PANTHER" id="PTHR43829:SF9">
    <property type="entry name" value="AQUAPORIN-9"/>
    <property type="match status" value="1"/>
</dbReference>
<dbReference type="Pfam" id="PF00230">
    <property type="entry name" value="MIP"/>
    <property type="match status" value="1"/>
</dbReference>
<evidence type="ECO:0000256" key="12">
    <source>
        <dbReference type="SAM" id="Phobius"/>
    </source>
</evidence>
<dbReference type="AlphaFoldDB" id="A0A6A6PPY0"/>
<keyword evidence="7 12" id="KW-0472">Membrane</keyword>
<dbReference type="Gene3D" id="1.20.1080.10">
    <property type="entry name" value="Glycerol uptake facilitator protein"/>
    <property type="match status" value="1"/>
</dbReference>
<dbReference type="GO" id="GO:0005886">
    <property type="term" value="C:plasma membrane"/>
    <property type="evidence" value="ECO:0007669"/>
    <property type="project" value="TreeGrafter"/>
</dbReference>
<dbReference type="InterPro" id="IPR023271">
    <property type="entry name" value="Aquaporin-like"/>
</dbReference>
<dbReference type="InterPro" id="IPR000425">
    <property type="entry name" value="MIP"/>
</dbReference>
<comment type="catalytic activity">
    <reaction evidence="8">
        <text>H2O(in) = H2O(out)</text>
        <dbReference type="Rhea" id="RHEA:29667"/>
        <dbReference type="ChEBI" id="CHEBI:15377"/>
    </reaction>
</comment>
<feature type="transmembrane region" description="Helical" evidence="12">
    <location>
        <begin position="151"/>
        <end position="171"/>
    </location>
</feature>
<feature type="region of interest" description="Disordered" evidence="11">
    <location>
        <begin position="15"/>
        <end position="36"/>
    </location>
</feature>
<dbReference type="OrthoDB" id="3222at2759"/>
<proteinExistence type="inferred from homology"/>
<dbReference type="Proteomes" id="UP000799767">
    <property type="component" value="Unassembled WGS sequence"/>
</dbReference>
<dbReference type="PANTHER" id="PTHR43829">
    <property type="entry name" value="AQUAPORIN OR AQUAGLYCEROPORIN RELATED"/>
    <property type="match status" value="1"/>
</dbReference>
<evidence type="ECO:0000256" key="8">
    <source>
        <dbReference type="ARBA" id="ARBA00034651"/>
    </source>
</evidence>
<evidence type="ECO:0000256" key="6">
    <source>
        <dbReference type="ARBA" id="ARBA00022989"/>
    </source>
</evidence>
<dbReference type="NCBIfam" id="TIGR00861">
    <property type="entry name" value="MIP"/>
    <property type="match status" value="1"/>
</dbReference>
<evidence type="ECO:0000256" key="1">
    <source>
        <dbReference type="ARBA" id="ARBA00004141"/>
    </source>
</evidence>
<dbReference type="InterPro" id="IPR050363">
    <property type="entry name" value="MIP/Aquaporin"/>
</dbReference>
<keyword evidence="6 12" id="KW-1133">Transmembrane helix</keyword>
<keyword evidence="14" id="KW-1185">Reference proteome</keyword>
<dbReference type="SUPFAM" id="SSF81338">
    <property type="entry name" value="Aquaporin-like"/>
    <property type="match status" value="1"/>
</dbReference>
<dbReference type="FunFam" id="1.20.1080.10:FF:000027">
    <property type="entry name" value="MIP aquaporin"/>
    <property type="match status" value="1"/>
</dbReference>
<evidence type="ECO:0000256" key="3">
    <source>
        <dbReference type="ARBA" id="ARBA00022448"/>
    </source>
</evidence>
<dbReference type="GeneID" id="54474934"/>
<evidence type="ECO:0000313" key="14">
    <source>
        <dbReference type="Proteomes" id="UP000799767"/>
    </source>
</evidence>
<dbReference type="GO" id="GO:0015254">
    <property type="term" value="F:glycerol channel activity"/>
    <property type="evidence" value="ECO:0007669"/>
    <property type="project" value="TreeGrafter"/>
</dbReference>
<evidence type="ECO:0000256" key="7">
    <source>
        <dbReference type="ARBA" id="ARBA00023136"/>
    </source>
</evidence>
<comment type="similarity">
    <text evidence="2 10">Belongs to the MIP/aquaporin (TC 1.A.8) family.</text>
</comment>
<dbReference type="GO" id="GO:0015250">
    <property type="term" value="F:water channel activity"/>
    <property type="evidence" value="ECO:0007669"/>
    <property type="project" value="TreeGrafter"/>
</dbReference>
<feature type="transmembrane region" description="Helical" evidence="12">
    <location>
        <begin position="290"/>
        <end position="310"/>
    </location>
</feature>
<reference evidence="13" key="1">
    <citation type="journal article" date="2020" name="Stud. Mycol.">
        <title>101 Dothideomycetes genomes: a test case for predicting lifestyles and emergence of pathogens.</title>
        <authorList>
            <person name="Haridas S."/>
            <person name="Albert R."/>
            <person name="Binder M."/>
            <person name="Bloem J."/>
            <person name="Labutti K."/>
            <person name="Salamov A."/>
            <person name="Andreopoulos B."/>
            <person name="Baker S."/>
            <person name="Barry K."/>
            <person name="Bills G."/>
            <person name="Bluhm B."/>
            <person name="Cannon C."/>
            <person name="Castanera R."/>
            <person name="Culley D."/>
            <person name="Daum C."/>
            <person name="Ezra D."/>
            <person name="Gonzalez J."/>
            <person name="Henrissat B."/>
            <person name="Kuo A."/>
            <person name="Liang C."/>
            <person name="Lipzen A."/>
            <person name="Lutzoni F."/>
            <person name="Magnuson J."/>
            <person name="Mondo S."/>
            <person name="Nolan M."/>
            <person name="Ohm R."/>
            <person name="Pangilinan J."/>
            <person name="Park H.-J."/>
            <person name="Ramirez L."/>
            <person name="Alfaro M."/>
            <person name="Sun H."/>
            <person name="Tritt A."/>
            <person name="Yoshinaga Y."/>
            <person name="Zwiers L.-H."/>
            <person name="Turgeon B."/>
            <person name="Goodwin S."/>
            <person name="Spatafora J."/>
            <person name="Crous P."/>
            <person name="Grigoriev I."/>
        </authorList>
    </citation>
    <scope>NUCLEOTIDE SEQUENCE</scope>
    <source>
        <strain evidence="13">CBS 113389</strain>
    </source>
</reference>
<gene>
    <name evidence="13" type="ORF">BDY17DRAFT_299546</name>
</gene>
<dbReference type="RefSeq" id="XP_033588301.1">
    <property type="nucleotide sequence ID" value="XM_033733932.1"/>
</dbReference>
<evidence type="ECO:0000256" key="4">
    <source>
        <dbReference type="ARBA" id="ARBA00022692"/>
    </source>
</evidence>
<accession>A0A6A6PPY0</accession>
<evidence type="ECO:0000256" key="5">
    <source>
        <dbReference type="ARBA" id="ARBA00022737"/>
    </source>
</evidence>
<dbReference type="EMBL" id="MU001637">
    <property type="protein sequence ID" value="KAF2481731.1"/>
    <property type="molecule type" value="Genomic_DNA"/>
</dbReference>
<comment type="catalytic activity">
    <reaction evidence="9">
        <text>glycerol(in) = glycerol(out)</text>
        <dbReference type="Rhea" id="RHEA:29675"/>
        <dbReference type="ChEBI" id="CHEBI:17754"/>
    </reaction>
</comment>
<protein>
    <submittedName>
        <fullName evidence="13">Aquaporin-like protein</fullName>
    </submittedName>
</protein>
<feature type="transmembrane region" description="Helical" evidence="12">
    <location>
        <begin position="109"/>
        <end position="130"/>
    </location>
</feature>
<comment type="subcellular location">
    <subcellularLocation>
        <location evidence="1">Membrane</location>
        <topology evidence="1">Multi-pass membrane protein</topology>
    </subcellularLocation>
</comment>
<keyword evidence="3 10" id="KW-0813">Transport</keyword>
<name>A0A6A6PPY0_9PEZI</name>
<keyword evidence="4 10" id="KW-0812">Transmembrane</keyword>
<evidence type="ECO:0000313" key="13">
    <source>
        <dbReference type="EMBL" id="KAF2481731.1"/>
    </source>
</evidence>
<dbReference type="CDD" id="cd00333">
    <property type="entry name" value="MIP"/>
    <property type="match status" value="1"/>
</dbReference>
<feature type="transmembrane region" description="Helical" evidence="12">
    <location>
        <begin position="211"/>
        <end position="228"/>
    </location>
</feature>
<keyword evidence="5" id="KW-0677">Repeat</keyword>
<dbReference type="PROSITE" id="PS00221">
    <property type="entry name" value="MIP"/>
    <property type="match status" value="1"/>
</dbReference>
<evidence type="ECO:0000256" key="2">
    <source>
        <dbReference type="ARBA" id="ARBA00006175"/>
    </source>
</evidence>
<dbReference type="InterPro" id="IPR022357">
    <property type="entry name" value="MIP_CS"/>
</dbReference>
<feature type="transmembrane region" description="Helical" evidence="12">
    <location>
        <begin position="240"/>
        <end position="263"/>
    </location>
</feature>
<feature type="transmembrane region" description="Helical" evidence="12">
    <location>
        <begin position="78"/>
        <end position="97"/>
    </location>
</feature>